<proteinExistence type="predicted"/>
<dbReference type="InterPro" id="IPR036390">
    <property type="entry name" value="WH_DNA-bd_sf"/>
</dbReference>
<dbReference type="InterPro" id="IPR018490">
    <property type="entry name" value="cNMP-bd_dom_sf"/>
</dbReference>
<dbReference type="AlphaFoldDB" id="A0A4D6WYJ7"/>
<organism evidence="1">
    <name type="scientific">Pleonosporium borreri</name>
    <dbReference type="NCBI Taxonomy" id="2575635"/>
    <lineage>
        <taxon>Eukaryota</taxon>
        <taxon>Rhodophyta</taxon>
        <taxon>Florideophyceae</taxon>
        <taxon>Rhodymeniophycidae</taxon>
        <taxon>Ceramiales</taxon>
        <taxon>Ceramiaceae</taxon>
        <taxon>Pleonosporium</taxon>
    </lineage>
</organism>
<name>A0A4D6WYJ7_9FLOR</name>
<protein>
    <submittedName>
        <fullName evidence="1">Global nitrogen transcriptional regulator</fullName>
    </submittedName>
</protein>
<dbReference type="SUPFAM" id="SSF46785">
    <property type="entry name" value="Winged helix' DNA-binding domain"/>
    <property type="match status" value="1"/>
</dbReference>
<evidence type="ECO:0000313" key="1">
    <source>
        <dbReference type="EMBL" id="QCI07771.1"/>
    </source>
</evidence>
<keyword evidence="1" id="KW-0934">Plastid</keyword>
<dbReference type="InterPro" id="IPR014710">
    <property type="entry name" value="RmlC-like_jellyroll"/>
</dbReference>
<dbReference type="Gene3D" id="2.60.120.10">
    <property type="entry name" value="Jelly Rolls"/>
    <property type="match status" value="1"/>
</dbReference>
<reference evidence="1" key="2">
    <citation type="submission" date="2019-04" db="EMBL/GenBank/DDBJ databases">
        <authorList>
            <person name="Pasella M."/>
        </authorList>
    </citation>
    <scope>NUCLEOTIDE SEQUENCE</scope>
    <source>
        <strain evidence="1">PD2941_1</strain>
    </source>
</reference>
<sequence length="211" mass="25280">MKYIYYFSKFNISYYIYEIKTGDSIIFNRNYYQKTFFIILDGLVLLSKHFTNTHSLSIAILSNHHIIFNTQKNITINYYYKVLALKNTYLISLNKNEIYKHKKLIINIINSYELTLDKYSSMNDILANKLVKYRLLQLLFFLSKEFGIIKKQYINIPFTISKYQIGIIIGSNQNTINKLLKNLSPYIKIEYINNKKIQIKDPFHLIHKYCY</sequence>
<accession>A0A4D6WYJ7</accession>
<geneLocation type="plastid" evidence="1"/>
<dbReference type="SUPFAM" id="SSF51206">
    <property type="entry name" value="cAMP-binding domain-like"/>
    <property type="match status" value="1"/>
</dbReference>
<reference evidence="1" key="1">
    <citation type="journal article" date="2019" name="Mol. Phylogenet. Evol.">
        <title>Morphological evolution and classification of the red algal order Ceramiales inferred using plastid phylogenomics.</title>
        <authorList>
            <person name="Diaz-Tapia P."/>
            <person name="Pasella M.M."/>
            <person name="Verbruggen H."/>
            <person name="Maggs C.A."/>
        </authorList>
    </citation>
    <scope>NUCLEOTIDE SEQUENCE</scope>
    <source>
        <strain evidence="1">PD2941_1</strain>
    </source>
</reference>
<dbReference type="EMBL" id="MK814700">
    <property type="protein sequence ID" value="QCI07771.1"/>
    <property type="molecule type" value="Genomic_DNA"/>
</dbReference>
<gene>
    <name evidence="1" type="primary">ntcA</name>
</gene>